<feature type="transmembrane region" description="Helical" evidence="1">
    <location>
        <begin position="5"/>
        <end position="23"/>
    </location>
</feature>
<accession>N1W0B9</accession>
<evidence type="ECO:0000313" key="2">
    <source>
        <dbReference type="EMBL" id="EMY62735.1"/>
    </source>
</evidence>
<keyword evidence="3" id="KW-1185">Reference proteome</keyword>
<keyword evidence="1" id="KW-0812">Transmembrane</keyword>
<comment type="caution">
    <text evidence="2">The sequence shown here is derived from an EMBL/GenBank/DDBJ whole genome shotgun (WGS) entry which is preliminary data.</text>
</comment>
<feature type="transmembrane region" description="Helical" evidence="1">
    <location>
        <begin position="29"/>
        <end position="50"/>
    </location>
</feature>
<reference evidence="2" key="1">
    <citation type="submission" date="2013-03" db="EMBL/GenBank/DDBJ databases">
        <authorList>
            <person name="Harkins D.M."/>
            <person name="Durkin A.S."/>
            <person name="Brinkac L.M."/>
            <person name="Haft D.H."/>
            <person name="Selengut J.D."/>
            <person name="Sanka R."/>
            <person name="DePew J."/>
            <person name="Purushe J."/>
            <person name="Hartskeerl R.A."/>
            <person name="Ahmed A."/>
            <person name="van der Linden H."/>
            <person name="Goris M.G.A."/>
            <person name="Vinetz J.M."/>
            <person name="Sutton G.G."/>
            <person name="Nierman W.C."/>
            <person name="Fouts D.E."/>
        </authorList>
    </citation>
    <scope>NUCLEOTIDE SEQUENCE [LARGE SCALE GENOMIC DNA]</scope>
    <source>
        <strain evidence="2">LT 11-33</strain>
    </source>
</reference>
<protein>
    <submittedName>
        <fullName evidence="2">Uncharacterized protein</fullName>
    </submittedName>
</protein>
<keyword evidence="1" id="KW-1133">Transmembrane helix</keyword>
<organism evidence="2 3">
    <name type="scientific">Leptospira terpstrae serovar Hualin str. LT 11-33 = ATCC 700639</name>
    <dbReference type="NCBI Taxonomy" id="1257025"/>
    <lineage>
        <taxon>Bacteria</taxon>
        <taxon>Pseudomonadati</taxon>
        <taxon>Spirochaetota</taxon>
        <taxon>Spirochaetia</taxon>
        <taxon>Leptospirales</taxon>
        <taxon>Leptospiraceae</taxon>
        <taxon>Leptospira</taxon>
    </lineage>
</organism>
<sequence>MKILFIDFLLWLLSLVSLLFYFTKKVNLLLLYGIVFLGLLSIVRISWILYDCVFRRKGNFSFYILSSLSFVLNGTNVIFLFFLFLLALGFTGSH</sequence>
<proteinExistence type="predicted"/>
<keyword evidence="1" id="KW-0472">Membrane</keyword>
<dbReference type="Proteomes" id="UP000012371">
    <property type="component" value="Unassembled WGS sequence"/>
</dbReference>
<dbReference type="AlphaFoldDB" id="N1W0B9"/>
<dbReference type="RefSeq" id="WP_002972488.1">
    <property type="nucleotide sequence ID" value="NZ_AOGW02000006.1"/>
</dbReference>
<gene>
    <name evidence="2" type="ORF">LEP1GSC203_3345</name>
</gene>
<name>N1W0B9_9LEPT</name>
<dbReference type="EMBL" id="AOGW02000006">
    <property type="protein sequence ID" value="EMY62735.1"/>
    <property type="molecule type" value="Genomic_DNA"/>
</dbReference>
<evidence type="ECO:0000313" key="3">
    <source>
        <dbReference type="Proteomes" id="UP000012371"/>
    </source>
</evidence>
<evidence type="ECO:0000256" key="1">
    <source>
        <dbReference type="SAM" id="Phobius"/>
    </source>
</evidence>
<feature type="transmembrane region" description="Helical" evidence="1">
    <location>
        <begin position="62"/>
        <end position="90"/>
    </location>
</feature>
<dbReference type="STRING" id="1257025.LEP1GSC203_3345"/>